<comment type="caution">
    <text evidence="8">The sequence shown here is derived from an EMBL/GenBank/DDBJ whole genome shotgun (WGS) entry which is preliminary data.</text>
</comment>
<comment type="similarity">
    <text evidence="6">Belongs to the SOFL plant protein family.</text>
</comment>
<evidence type="ECO:0000256" key="6">
    <source>
        <dbReference type="ARBA" id="ARBA00024199"/>
    </source>
</evidence>
<dbReference type="PANTHER" id="PTHR33347:SF1">
    <property type="entry name" value="PROTEIN SOB FIVE-LIKE 5"/>
    <property type="match status" value="1"/>
</dbReference>
<evidence type="ECO:0000313" key="8">
    <source>
        <dbReference type="EMBL" id="KAK4258859.1"/>
    </source>
</evidence>
<feature type="region of interest" description="Disordered" evidence="7">
    <location>
        <begin position="35"/>
        <end position="80"/>
    </location>
</feature>
<keyword evidence="3" id="KW-0203">Cytokinin biosynthesis</keyword>
<name>A0AAE1JT62_9FABA</name>
<keyword evidence="5" id="KW-0539">Nucleus</keyword>
<feature type="region of interest" description="Disordered" evidence="7">
    <location>
        <begin position="103"/>
        <end position="124"/>
    </location>
</feature>
<sequence length="190" mass="21485">MNAMASECSSGCESGWTLYLEHSLLSKDVSHKDASFIGGNDGFYEDKDKRAREEDTTEEEEEEDLSMVSDASSGPPHFLDDETYFNEDNGFFHSESKVAKMAKTAKKKPKVEEHEPCRDQHLPSCLDDTASSPVFDFAMNNGAQASIESVIEYSQGFSATYFEERSSIQDHHYPSYNHLYQKMNFRTASK</sequence>
<proteinExistence type="inferred from homology"/>
<evidence type="ECO:0000256" key="5">
    <source>
        <dbReference type="ARBA" id="ARBA00023242"/>
    </source>
</evidence>
<evidence type="ECO:0000256" key="4">
    <source>
        <dbReference type="ARBA" id="ARBA00022864"/>
    </source>
</evidence>
<protein>
    <submittedName>
        <fullName evidence="8">Uncharacterized protein</fullName>
    </submittedName>
</protein>
<dbReference type="PANTHER" id="PTHR33347">
    <property type="entry name" value="OSJNBA0091C07.3 PROTEIN"/>
    <property type="match status" value="1"/>
</dbReference>
<dbReference type="GO" id="GO:0009691">
    <property type="term" value="P:cytokinin biosynthetic process"/>
    <property type="evidence" value="ECO:0007669"/>
    <property type="project" value="UniProtKB-KW"/>
</dbReference>
<dbReference type="GO" id="GO:0009736">
    <property type="term" value="P:cytokinin-activated signaling pathway"/>
    <property type="evidence" value="ECO:0007669"/>
    <property type="project" value="UniProtKB-KW"/>
</dbReference>
<accession>A0AAE1JT62</accession>
<keyword evidence="2" id="KW-0963">Cytoplasm</keyword>
<dbReference type="Proteomes" id="UP001293593">
    <property type="component" value="Unassembled WGS sequence"/>
</dbReference>
<dbReference type="InterPro" id="IPR044670">
    <property type="entry name" value="SOFL"/>
</dbReference>
<comment type="subcellular location">
    <subcellularLocation>
        <location evidence="1">Cytoplasm</location>
    </subcellularLocation>
</comment>
<dbReference type="EMBL" id="JAWXYG010000011">
    <property type="protein sequence ID" value="KAK4258859.1"/>
    <property type="molecule type" value="Genomic_DNA"/>
</dbReference>
<feature type="compositionally biased region" description="Basic and acidic residues" evidence="7">
    <location>
        <begin position="44"/>
        <end position="54"/>
    </location>
</feature>
<dbReference type="GO" id="GO:0005737">
    <property type="term" value="C:cytoplasm"/>
    <property type="evidence" value="ECO:0007669"/>
    <property type="project" value="UniProtKB-SubCell"/>
</dbReference>
<evidence type="ECO:0000256" key="2">
    <source>
        <dbReference type="ARBA" id="ARBA00022490"/>
    </source>
</evidence>
<keyword evidence="9" id="KW-1185">Reference proteome</keyword>
<gene>
    <name evidence="8" type="ORF">QN277_005259</name>
</gene>
<evidence type="ECO:0000256" key="3">
    <source>
        <dbReference type="ARBA" id="ARBA00022712"/>
    </source>
</evidence>
<evidence type="ECO:0000256" key="1">
    <source>
        <dbReference type="ARBA" id="ARBA00004496"/>
    </source>
</evidence>
<feature type="compositionally biased region" description="Basic and acidic residues" evidence="7">
    <location>
        <begin position="110"/>
        <end position="121"/>
    </location>
</feature>
<dbReference type="AlphaFoldDB" id="A0AAE1JT62"/>
<keyword evidence="4" id="KW-0932">Cytokinin signaling pathway</keyword>
<reference evidence="8" key="1">
    <citation type="submission" date="2023-10" db="EMBL/GenBank/DDBJ databases">
        <title>Chromosome-level genome of the transformable northern wattle, Acacia crassicarpa.</title>
        <authorList>
            <person name="Massaro I."/>
            <person name="Sinha N.R."/>
            <person name="Poethig S."/>
            <person name="Leichty A.R."/>
        </authorList>
    </citation>
    <scope>NUCLEOTIDE SEQUENCE</scope>
    <source>
        <strain evidence="8">Acra3RX</strain>
        <tissue evidence="8">Leaf</tissue>
    </source>
</reference>
<organism evidence="8 9">
    <name type="scientific">Acacia crassicarpa</name>
    <name type="common">northern wattle</name>
    <dbReference type="NCBI Taxonomy" id="499986"/>
    <lineage>
        <taxon>Eukaryota</taxon>
        <taxon>Viridiplantae</taxon>
        <taxon>Streptophyta</taxon>
        <taxon>Embryophyta</taxon>
        <taxon>Tracheophyta</taxon>
        <taxon>Spermatophyta</taxon>
        <taxon>Magnoliopsida</taxon>
        <taxon>eudicotyledons</taxon>
        <taxon>Gunneridae</taxon>
        <taxon>Pentapetalae</taxon>
        <taxon>rosids</taxon>
        <taxon>fabids</taxon>
        <taxon>Fabales</taxon>
        <taxon>Fabaceae</taxon>
        <taxon>Caesalpinioideae</taxon>
        <taxon>mimosoid clade</taxon>
        <taxon>Acacieae</taxon>
        <taxon>Acacia</taxon>
    </lineage>
</organism>
<feature type="compositionally biased region" description="Acidic residues" evidence="7">
    <location>
        <begin position="55"/>
        <end position="65"/>
    </location>
</feature>
<evidence type="ECO:0000256" key="7">
    <source>
        <dbReference type="SAM" id="MobiDB-lite"/>
    </source>
</evidence>
<evidence type="ECO:0000313" key="9">
    <source>
        <dbReference type="Proteomes" id="UP001293593"/>
    </source>
</evidence>